<dbReference type="Proteomes" id="UP001062846">
    <property type="component" value="Chromosome 2"/>
</dbReference>
<organism evidence="1 2">
    <name type="scientific">Rhododendron molle</name>
    <name type="common">Chinese azalea</name>
    <name type="synonym">Azalea mollis</name>
    <dbReference type="NCBI Taxonomy" id="49168"/>
    <lineage>
        <taxon>Eukaryota</taxon>
        <taxon>Viridiplantae</taxon>
        <taxon>Streptophyta</taxon>
        <taxon>Embryophyta</taxon>
        <taxon>Tracheophyta</taxon>
        <taxon>Spermatophyta</taxon>
        <taxon>Magnoliopsida</taxon>
        <taxon>eudicotyledons</taxon>
        <taxon>Gunneridae</taxon>
        <taxon>Pentapetalae</taxon>
        <taxon>asterids</taxon>
        <taxon>Ericales</taxon>
        <taxon>Ericaceae</taxon>
        <taxon>Ericoideae</taxon>
        <taxon>Rhodoreae</taxon>
        <taxon>Rhododendron</taxon>
    </lineage>
</organism>
<keyword evidence="2" id="KW-1185">Reference proteome</keyword>
<proteinExistence type="predicted"/>
<protein>
    <submittedName>
        <fullName evidence="1">Uncharacterized protein</fullName>
    </submittedName>
</protein>
<gene>
    <name evidence="1" type="ORF">RHMOL_Rhmol02G0138800</name>
</gene>
<sequence>MLKDMVTGDSNWTAEVMVIEKGFPRLTEKNRLYQKLVFIDSEGTKIQGTIFQEDMSVLKDTLKIYHTYTISNAVVNDTPPKHRVIDNDHQWLLYGRTPIEEVEVKSLSVRALQYNFIPLAHLGEHTNSREGIDAIFAVLKVGTPKRTRETWVQNILIIDQGMQQTVLTLWDQFVEHEGRAFTELSGTYPIALGVRLKVDAQNGRYHKTIQYKFQ</sequence>
<accession>A0ACC0PSJ9</accession>
<comment type="caution">
    <text evidence="1">The sequence shown here is derived from an EMBL/GenBank/DDBJ whole genome shotgun (WGS) entry which is preliminary data.</text>
</comment>
<dbReference type="EMBL" id="CM046389">
    <property type="protein sequence ID" value="KAI8567657.1"/>
    <property type="molecule type" value="Genomic_DNA"/>
</dbReference>
<reference evidence="1" key="1">
    <citation type="submission" date="2022-02" db="EMBL/GenBank/DDBJ databases">
        <title>Plant Genome Project.</title>
        <authorList>
            <person name="Zhang R.-G."/>
        </authorList>
    </citation>
    <scope>NUCLEOTIDE SEQUENCE</scope>
    <source>
        <strain evidence="1">AT1</strain>
    </source>
</reference>
<evidence type="ECO:0000313" key="1">
    <source>
        <dbReference type="EMBL" id="KAI8567657.1"/>
    </source>
</evidence>
<name>A0ACC0PSJ9_RHOML</name>
<evidence type="ECO:0000313" key="2">
    <source>
        <dbReference type="Proteomes" id="UP001062846"/>
    </source>
</evidence>